<evidence type="ECO:0000256" key="3">
    <source>
        <dbReference type="ARBA" id="ARBA00004742"/>
    </source>
</evidence>
<dbReference type="InterPro" id="IPR006319">
    <property type="entry name" value="PEP_synth"/>
</dbReference>
<evidence type="ECO:0000313" key="16">
    <source>
        <dbReference type="EMBL" id="MFC3895723.1"/>
    </source>
</evidence>
<evidence type="ECO:0000256" key="14">
    <source>
        <dbReference type="ARBA" id="ARBA00047700"/>
    </source>
</evidence>
<comment type="function">
    <text evidence="2">Catalyzes the phosphorylation of pyruvate to phosphoenolpyruvate.</text>
</comment>
<evidence type="ECO:0000256" key="11">
    <source>
        <dbReference type="ARBA" id="ARBA00022840"/>
    </source>
</evidence>
<dbReference type="EMBL" id="JBHRZI010000027">
    <property type="protein sequence ID" value="MFC3895723.1"/>
    <property type="molecule type" value="Genomic_DNA"/>
</dbReference>
<feature type="domain" description="Pyruvate phosphate dikinase AMP/ATP-binding" evidence="15">
    <location>
        <begin position="51"/>
        <end position="126"/>
    </location>
</feature>
<keyword evidence="7" id="KW-0808">Transferase</keyword>
<comment type="similarity">
    <text evidence="4">Belongs to the PEP-utilizing enzyme family.</text>
</comment>
<dbReference type="PANTHER" id="PTHR43030:SF1">
    <property type="entry name" value="PHOSPHOENOLPYRUVATE SYNTHASE"/>
    <property type="match status" value="1"/>
</dbReference>
<gene>
    <name evidence="16" type="ORF">ACFOWZ_29960</name>
</gene>
<evidence type="ECO:0000256" key="10">
    <source>
        <dbReference type="ARBA" id="ARBA00022777"/>
    </source>
</evidence>
<protein>
    <recommendedName>
        <fullName evidence="6">Phosphoenolpyruvate synthase</fullName>
        <ecNumber evidence="5">2.7.9.2</ecNumber>
    </recommendedName>
    <alternativeName>
        <fullName evidence="13">Pyruvate, water dikinase</fullName>
    </alternativeName>
</protein>
<organism evidence="16 17">
    <name type="scientific">Lentzea rhizosphaerae</name>
    <dbReference type="NCBI Taxonomy" id="2041025"/>
    <lineage>
        <taxon>Bacteria</taxon>
        <taxon>Bacillati</taxon>
        <taxon>Actinomycetota</taxon>
        <taxon>Actinomycetes</taxon>
        <taxon>Pseudonocardiales</taxon>
        <taxon>Pseudonocardiaceae</taxon>
        <taxon>Lentzea</taxon>
    </lineage>
</organism>
<proteinExistence type="inferred from homology"/>
<reference evidence="17" key="1">
    <citation type="journal article" date="2019" name="Int. J. Syst. Evol. Microbiol.">
        <title>The Global Catalogue of Microorganisms (GCM) 10K type strain sequencing project: providing services to taxonomists for standard genome sequencing and annotation.</title>
        <authorList>
            <consortium name="The Broad Institute Genomics Platform"/>
            <consortium name="The Broad Institute Genome Sequencing Center for Infectious Disease"/>
            <person name="Wu L."/>
            <person name="Ma J."/>
        </authorList>
    </citation>
    <scope>NUCLEOTIDE SEQUENCE [LARGE SCALE GENOMIC DNA]</scope>
    <source>
        <strain evidence="17">CGMCC 4.7405</strain>
    </source>
</reference>
<evidence type="ECO:0000256" key="1">
    <source>
        <dbReference type="ARBA" id="ARBA00001946"/>
    </source>
</evidence>
<evidence type="ECO:0000256" key="2">
    <source>
        <dbReference type="ARBA" id="ARBA00002988"/>
    </source>
</evidence>
<dbReference type="Pfam" id="PF01326">
    <property type="entry name" value="PPDK_N"/>
    <property type="match status" value="1"/>
</dbReference>
<evidence type="ECO:0000256" key="9">
    <source>
        <dbReference type="ARBA" id="ARBA00022741"/>
    </source>
</evidence>
<evidence type="ECO:0000313" key="17">
    <source>
        <dbReference type="Proteomes" id="UP001595690"/>
    </source>
</evidence>
<keyword evidence="10" id="KW-0418">Kinase</keyword>
<comment type="caution">
    <text evidence="16">The sequence shown here is derived from an EMBL/GenBank/DDBJ whole genome shotgun (WGS) entry which is preliminary data.</text>
</comment>
<keyword evidence="11" id="KW-0067">ATP-binding</keyword>
<dbReference type="PANTHER" id="PTHR43030">
    <property type="entry name" value="PHOSPHOENOLPYRUVATE SYNTHASE"/>
    <property type="match status" value="1"/>
</dbReference>
<comment type="cofactor">
    <cofactor evidence="1">
        <name>Mg(2+)</name>
        <dbReference type="ChEBI" id="CHEBI:18420"/>
    </cofactor>
</comment>
<accession>A0ABV8C167</accession>
<dbReference type="Proteomes" id="UP001595690">
    <property type="component" value="Unassembled WGS sequence"/>
</dbReference>
<evidence type="ECO:0000256" key="4">
    <source>
        <dbReference type="ARBA" id="ARBA00007837"/>
    </source>
</evidence>
<dbReference type="RefSeq" id="WP_382377256.1">
    <property type="nucleotide sequence ID" value="NZ_JBHRZI010000027.1"/>
</dbReference>
<sequence length="179" mass="19307">MNLIRLSEIDSSLLDLVGSKAARLGEMTKAGERVPDGFCLTVEAYRSRHLLESELIDAYEQLGGGKVAVRSSTTAEDLPDASFAGQQDTYLDVEGADQLVDAVLRCWDSLHSERAVSYRAAVGIDDARNRPRTTEGAAEVIGGAPALPLVGLLPLRQRLPVRTLIPTILHASRLLTSAR</sequence>
<dbReference type="InterPro" id="IPR002192">
    <property type="entry name" value="PPDK_AMP/ATP-bd"/>
</dbReference>
<keyword evidence="9" id="KW-0547">Nucleotide-binding</keyword>
<evidence type="ECO:0000259" key="15">
    <source>
        <dbReference type="Pfam" id="PF01326"/>
    </source>
</evidence>
<evidence type="ECO:0000256" key="7">
    <source>
        <dbReference type="ARBA" id="ARBA00022679"/>
    </source>
</evidence>
<dbReference type="Gene3D" id="3.30.1490.20">
    <property type="entry name" value="ATP-grasp fold, A domain"/>
    <property type="match status" value="2"/>
</dbReference>
<evidence type="ECO:0000256" key="6">
    <source>
        <dbReference type="ARBA" id="ARBA00021623"/>
    </source>
</evidence>
<dbReference type="EC" id="2.7.9.2" evidence="5"/>
<keyword evidence="17" id="KW-1185">Reference proteome</keyword>
<keyword evidence="12" id="KW-0460">Magnesium</keyword>
<evidence type="ECO:0000256" key="5">
    <source>
        <dbReference type="ARBA" id="ARBA00011996"/>
    </source>
</evidence>
<evidence type="ECO:0000256" key="12">
    <source>
        <dbReference type="ARBA" id="ARBA00022842"/>
    </source>
</evidence>
<dbReference type="InterPro" id="IPR013815">
    <property type="entry name" value="ATP_grasp_subdomain_1"/>
</dbReference>
<comment type="pathway">
    <text evidence="3">Carbohydrate biosynthesis; gluconeogenesis.</text>
</comment>
<dbReference type="SUPFAM" id="SSF56059">
    <property type="entry name" value="Glutathione synthetase ATP-binding domain-like"/>
    <property type="match status" value="1"/>
</dbReference>
<evidence type="ECO:0000256" key="13">
    <source>
        <dbReference type="ARBA" id="ARBA00033470"/>
    </source>
</evidence>
<comment type="catalytic activity">
    <reaction evidence="14">
        <text>pyruvate + ATP + H2O = phosphoenolpyruvate + AMP + phosphate + 2 H(+)</text>
        <dbReference type="Rhea" id="RHEA:11364"/>
        <dbReference type="ChEBI" id="CHEBI:15361"/>
        <dbReference type="ChEBI" id="CHEBI:15377"/>
        <dbReference type="ChEBI" id="CHEBI:15378"/>
        <dbReference type="ChEBI" id="CHEBI:30616"/>
        <dbReference type="ChEBI" id="CHEBI:43474"/>
        <dbReference type="ChEBI" id="CHEBI:58702"/>
        <dbReference type="ChEBI" id="CHEBI:456215"/>
        <dbReference type="EC" id="2.7.9.2"/>
    </reaction>
</comment>
<evidence type="ECO:0000256" key="8">
    <source>
        <dbReference type="ARBA" id="ARBA00022723"/>
    </source>
</evidence>
<name>A0ABV8C167_9PSEU</name>
<keyword evidence="8" id="KW-0479">Metal-binding</keyword>